<feature type="domain" description="N-acetyltransferase" evidence="2">
    <location>
        <begin position="19"/>
        <end position="167"/>
    </location>
</feature>
<sequence>MAVNKIQRAFIYEIMENDIKLKRTTATDKKFKELAVELDAYLSKINGENDAFFKQQNQLNDIKNVVICYLDKVPVGCGAFKVITEETVEVKRMYVKDNYRGYNIGTRILKELEKWAKEAEFDNIILETSKTMLPAVNLYRKNEYNIIPNYEPYKDVTSSICFKKKIGWRILS</sequence>
<keyword evidence="4" id="KW-1185">Reference proteome</keyword>
<reference evidence="3 4" key="1">
    <citation type="submission" date="2024-05" db="EMBL/GenBank/DDBJ databases">
        <authorList>
            <person name="Duchaud E."/>
        </authorList>
    </citation>
    <scope>NUCLEOTIDE SEQUENCE [LARGE SCALE GENOMIC DNA]</scope>
    <source>
        <strain evidence="3">Ena-SAMPLE-TAB-13-05-2024-13:56:06:370-140305</strain>
    </source>
</reference>
<dbReference type="InterPro" id="IPR000182">
    <property type="entry name" value="GNAT_dom"/>
</dbReference>
<name>A0ABM9PKT9_9FLAO</name>
<evidence type="ECO:0000313" key="3">
    <source>
        <dbReference type="EMBL" id="CAL2106281.1"/>
    </source>
</evidence>
<dbReference type="PANTHER" id="PTHR13947:SF37">
    <property type="entry name" value="LD18367P"/>
    <property type="match status" value="1"/>
</dbReference>
<dbReference type="PROSITE" id="PS51186">
    <property type="entry name" value="GNAT"/>
    <property type="match status" value="1"/>
</dbReference>
<organism evidence="3 4">
    <name type="scientific">Tenacibaculum vairaonense</name>
    <dbReference type="NCBI Taxonomy" id="3137860"/>
    <lineage>
        <taxon>Bacteria</taxon>
        <taxon>Pseudomonadati</taxon>
        <taxon>Bacteroidota</taxon>
        <taxon>Flavobacteriia</taxon>
        <taxon>Flavobacteriales</taxon>
        <taxon>Flavobacteriaceae</taxon>
        <taxon>Tenacibaculum</taxon>
    </lineage>
</organism>
<keyword evidence="3" id="KW-0012">Acyltransferase</keyword>
<dbReference type="EMBL" id="CAXJRC010000011">
    <property type="protein sequence ID" value="CAL2106281.1"/>
    <property type="molecule type" value="Genomic_DNA"/>
</dbReference>
<dbReference type="PANTHER" id="PTHR13947">
    <property type="entry name" value="GNAT FAMILY N-ACETYLTRANSFERASE"/>
    <property type="match status" value="1"/>
</dbReference>
<keyword evidence="1 3" id="KW-0808">Transferase</keyword>
<evidence type="ECO:0000259" key="2">
    <source>
        <dbReference type="PROSITE" id="PS51186"/>
    </source>
</evidence>
<evidence type="ECO:0000313" key="4">
    <source>
        <dbReference type="Proteomes" id="UP001497602"/>
    </source>
</evidence>
<accession>A0ABM9PKT9</accession>
<gene>
    <name evidence="3" type="ORF">T190115A13A_10437</name>
</gene>
<protein>
    <submittedName>
        <fullName evidence="3">Acetyltransferase</fullName>
        <ecNumber evidence="3">2.3.1.-</ecNumber>
    </submittedName>
</protein>
<dbReference type="InterPro" id="IPR050769">
    <property type="entry name" value="NAT_camello-type"/>
</dbReference>
<dbReference type="Gene3D" id="3.40.630.30">
    <property type="match status" value="1"/>
</dbReference>
<dbReference type="Pfam" id="PF00583">
    <property type="entry name" value="Acetyltransf_1"/>
    <property type="match status" value="1"/>
</dbReference>
<evidence type="ECO:0000256" key="1">
    <source>
        <dbReference type="ARBA" id="ARBA00022679"/>
    </source>
</evidence>
<dbReference type="SUPFAM" id="SSF55729">
    <property type="entry name" value="Acyl-CoA N-acyltransferases (Nat)"/>
    <property type="match status" value="1"/>
</dbReference>
<comment type="caution">
    <text evidence="3">The sequence shown here is derived from an EMBL/GenBank/DDBJ whole genome shotgun (WGS) entry which is preliminary data.</text>
</comment>
<dbReference type="InterPro" id="IPR016181">
    <property type="entry name" value="Acyl_CoA_acyltransferase"/>
</dbReference>
<dbReference type="EC" id="2.3.1.-" evidence="3"/>
<dbReference type="GO" id="GO:0016746">
    <property type="term" value="F:acyltransferase activity"/>
    <property type="evidence" value="ECO:0007669"/>
    <property type="project" value="UniProtKB-KW"/>
</dbReference>
<proteinExistence type="predicted"/>
<dbReference type="CDD" id="cd04301">
    <property type="entry name" value="NAT_SF"/>
    <property type="match status" value="1"/>
</dbReference>
<dbReference type="Proteomes" id="UP001497602">
    <property type="component" value="Unassembled WGS sequence"/>
</dbReference>